<keyword evidence="4" id="KW-1185">Reference proteome</keyword>
<evidence type="ECO:0000256" key="2">
    <source>
        <dbReference type="SAM" id="SignalP"/>
    </source>
</evidence>
<feature type="compositionally biased region" description="Basic residues" evidence="1">
    <location>
        <begin position="58"/>
        <end position="90"/>
    </location>
</feature>
<gene>
    <name evidence="3" type="ORF">SAMN04488001_3301</name>
</gene>
<dbReference type="OrthoDB" id="7876829at2"/>
<dbReference type="STRING" id="670155.SAMN04488001_3301"/>
<sequence length="151" mass="17013">MTRQFIAALLSLSIGFSAMATAPARADEDVVKVIAGLALLGILANAAKDNKREVATQRAHKPYRAQRAHPRHAQKAKPRRAKSNRARKVAPRRCLREQWTHNGVRDVYGAGCMKNNARHALPRNCKRVVETRNGVRRFYTPNCLRKHGWKA</sequence>
<dbReference type="AlphaFoldDB" id="A0A1H3C3D5"/>
<feature type="signal peptide" evidence="2">
    <location>
        <begin position="1"/>
        <end position="26"/>
    </location>
</feature>
<dbReference type="RefSeq" id="WP_089948020.1">
    <property type="nucleotide sequence ID" value="NZ_FNOI01000008.1"/>
</dbReference>
<feature type="region of interest" description="Disordered" evidence="1">
    <location>
        <begin position="53"/>
        <end position="90"/>
    </location>
</feature>
<evidence type="ECO:0000313" key="3">
    <source>
        <dbReference type="EMBL" id="SDX48029.1"/>
    </source>
</evidence>
<keyword evidence="2" id="KW-0732">Signal</keyword>
<evidence type="ECO:0000256" key="1">
    <source>
        <dbReference type="SAM" id="MobiDB-lite"/>
    </source>
</evidence>
<dbReference type="EMBL" id="FNOI01000008">
    <property type="protein sequence ID" value="SDX48029.1"/>
    <property type="molecule type" value="Genomic_DNA"/>
</dbReference>
<name>A0A1H3C3D5_9RHOB</name>
<proteinExistence type="predicted"/>
<reference evidence="4" key="1">
    <citation type="submission" date="2016-10" db="EMBL/GenBank/DDBJ databases">
        <authorList>
            <person name="Varghese N."/>
            <person name="Submissions S."/>
        </authorList>
    </citation>
    <scope>NUCLEOTIDE SEQUENCE [LARGE SCALE GENOMIC DNA]</scope>
    <source>
        <strain evidence="4">DSM 26922</strain>
    </source>
</reference>
<organism evidence="3 4">
    <name type="scientific">Litoreibacter albidus</name>
    <dbReference type="NCBI Taxonomy" id="670155"/>
    <lineage>
        <taxon>Bacteria</taxon>
        <taxon>Pseudomonadati</taxon>
        <taxon>Pseudomonadota</taxon>
        <taxon>Alphaproteobacteria</taxon>
        <taxon>Rhodobacterales</taxon>
        <taxon>Roseobacteraceae</taxon>
        <taxon>Litoreibacter</taxon>
    </lineage>
</organism>
<dbReference type="Proteomes" id="UP000199441">
    <property type="component" value="Unassembled WGS sequence"/>
</dbReference>
<accession>A0A1H3C3D5</accession>
<protein>
    <submittedName>
        <fullName evidence="3">Uncharacterized protein</fullName>
    </submittedName>
</protein>
<feature type="chain" id="PRO_5011707904" evidence="2">
    <location>
        <begin position="27"/>
        <end position="151"/>
    </location>
</feature>
<evidence type="ECO:0000313" key="4">
    <source>
        <dbReference type="Proteomes" id="UP000199441"/>
    </source>
</evidence>